<protein>
    <recommendedName>
        <fullName evidence="9">Probable cytosolic iron-sulfur protein assembly protein 1</fullName>
    </recommendedName>
</protein>
<dbReference type="PROSITE" id="PS50294">
    <property type="entry name" value="WD_REPEATS_REGION"/>
    <property type="match status" value="4"/>
</dbReference>
<dbReference type="OrthoDB" id="200660at2759"/>
<dbReference type="GO" id="GO:0005840">
    <property type="term" value="C:ribosome"/>
    <property type="evidence" value="ECO:0007669"/>
    <property type="project" value="InterPro"/>
</dbReference>
<evidence type="ECO:0000256" key="9">
    <source>
        <dbReference type="HAMAP-Rule" id="MF_03037"/>
    </source>
</evidence>
<evidence type="ECO:0000259" key="12">
    <source>
        <dbReference type="Pfam" id="PF01929"/>
    </source>
</evidence>
<feature type="repeat" description="WD" evidence="10">
    <location>
        <begin position="78"/>
        <end position="110"/>
    </location>
</feature>
<dbReference type="SUPFAM" id="SSF48371">
    <property type="entry name" value="ARM repeat"/>
    <property type="match status" value="2"/>
</dbReference>
<dbReference type="Gene3D" id="2.130.10.10">
    <property type="entry name" value="YVTN repeat-like/Quinoprotein amine dehydrogenase"/>
    <property type="match status" value="2"/>
</dbReference>
<dbReference type="PANTHER" id="PTHR12663">
    <property type="entry name" value="ANDROGEN INDUCED INHIBITOR OF PROLIFERATION AS3 / PDS5-RELATED"/>
    <property type="match status" value="1"/>
</dbReference>
<dbReference type="SUPFAM" id="SSF50978">
    <property type="entry name" value="WD40 repeat-like"/>
    <property type="match status" value="1"/>
</dbReference>
<evidence type="ECO:0000313" key="14">
    <source>
        <dbReference type="Proteomes" id="UP000757232"/>
    </source>
</evidence>
<dbReference type="Pfam" id="PF01929">
    <property type="entry name" value="Ribosomal_L14e"/>
    <property type="match status" value="1"/>
</dbReference>
<gene>
    <name evidence="9" type="primary">CIA1</name>
    <name evidence="13" type="ORF">A7U60_g2245</name>
</gene>
<dbReference type="InterPro" id="IPR002784">
    <property type="entry name" value="Ribosomal_eL14_dom"/>
</dbReference>
<feature type="compositionally biased region" description="Basic residues" evidence="11">
    <location>
        <begin position="1891"/>
        <end position="1909"/>
    </location>
</feature>
<dbReference type="PANTHER" id="PTHR12663:SF0">
    <property type="entry name" value="PRECOCIOUS DISSOCIATION OF SISTERS 5, ISOFORM A"/>
    <property type="match status" value="1"/>
</dbReference>
<feature type="repeat" description="WD" evidence="10">
    <location>
        <begin position="238"/>
        <end position="269"/>
    </location>
</feature>
<dbReference type="GO" id="GO:0006412">
    <property type="term" value="P:translation"/>
    <property type="evidence" value="ECO:0007669"/>
    <property type="project" value="InterPro"/>
</dbReference>
<evidence type="ECO:0000256" key="1">
    <source>
        <dbReference type="ARBA" id="ARBA00004123"/>
    </source>
</evidence>
<dbReference type="InterPro" id="IPR036322">
    <property type="entry name" value="WD40_repeat_dom_sf"/>
</dbReference>
<dbReference type="PROSITE" id="PS00678">
    <property type="entry name" value="WD_REPEATS_1"/>
    <property type="match status" value="1"/>
</dbReference>
<dbReference type="InterPro" id="IPR016024">
    <property type="entry name" value="ARM-type_fold"/>
</dbReference>
<feature type="repeat" description="WD" evidence="10">
    <location>
        <begin position="14"/>
        <end position="55"/>
    </location>
</feature>
<dbReference type="CDD" id="cd23702">
    <property type="entry name" value="eL14"/>
    <property type="match status" value="1"/>
</dbReference>
<keyword evidence="8" id="KW-0131">Cell cycle</keyword>
<dbReference type="InterPro" id="IPR014722">
    <property type="entry name" value="Rib_uL2_dom2"/>
</dbReference>
<dbReference type="SUPFAM" id="SSF50104">
    <property type="entry name" value="Translation proteins SH3-like domain"/>
    <property type="match status" value="1"/>
</dbReference>
<accession>A0A9Q5NB22</accession>
<feature type="compositionally biased region" description="Polar residues" evidence="11">
    <location>
        <begin position="1856"/>
        <end position="1867"/>
    </location>
</feature>
<comment type="similarity">
    <text evidence="9">Belongs to the WD repeat CIA1 family.</text>
</comment>
<dbReference type="Gene3D" id="6.10.250.2270">
    <property type="match status" value="1"/>
</dbReference>
<dbReference type="CDD" id="cd00200">
    <property type="entry name" value="WD40"/>
    <property type="match status" value="1"/>
</dbReference>
<evidence type="ECO:0000256" key="3">
    <source>
        <dbReference type="ARBA" id="ARBA00022574"/>
    </source>
</evidence>
<dbReference type="InterPro" id="IPR011989">
    <property type="entry name" value="ARM-like"/>
</dbReference>
<dbReference type="InterPro" id="IPR015943">
    <property type="entry name" value="WD40/YVTN_repeat-like_dom_sf"/>
</dbReference>
<comment type="subcellular location">
    <subcellularLocation>
        <location evidence="1">Nucleus</location>
    </subcellularLocation>
</comment>
<dbReference type="InterPro" id="IPR001680">
    <property type="entry name" value="WD40_rpt"/>
</dbReference>
<feature type="compositionally biased region" description="Acidic residues" evidence="11">
    <location>
        <begin position="1872"/>
        <end position="1881"/>
    </location>
</feature>
<comment type="caution">
    <text evidence="13">The sequence shown here is derived from an EMBL/GenBank/DDBJ whole genome shotgun (WGS) entry which is preliminary data.</text>
</comment>
<keyword evidence="6" id="KW-0498">Mitosis</keyword>
<evidence type="ECO:0000256" key="11">
    <source>
        <dbReference type="SAM" id="MobiDB-lite"/>
    </source>
</evidence>
<dbReference type="GO" id="GO:0007064">
    <property type="term" value="P:mitotic sister chromatid cohesion"/>
    <property type="evidence" value="ECO:0007669"/>
    <property type="project" value="InterPro"/>
</dbReference>
<keyword evidence="14" id="KW-1185">Reference proteome</keyword>
<feature type="domain" description="Large ribosomal subunit protein eL14" evidence="12">
    <location>
        <begin position="496"/>
        <end position="571"/>
    </location>
</feature>
<dbReference type="GO" id="GO:0016226">
    <property type="term" value="P:iron-sulfur cluster assembly"/>
    <property type="evidence" value="ECO:0007669"/>
    <property type="project" value="UniProtKB-UniRule"/>
</dbReference>
<dbReference type="GO" id="GO:0005634">
    <property type="term" value="C:nucleus"/>
    <property type="evidence" value="ECO:0007669"/>
    <property type="project" value="UniProtKB-SubCell"/>
</dbReference>
<dbReference type="GO" id="GO:0000785">
    <property type="term" value="C:chromatin"/>
    <property type="evidence" value="ECO:0007669"/>
    <property type="project" value="TreeGrafter"/>
</dbReference>
<organism evidence="13 14">
    <name type="scientific">Sanghuangporus baumii</name>
    <name type="common">Phellinus baumii</name>
    <dbReference type="NCBI Taxonomy" id="108892"/>
    <lineage>
        <taxon>Eukaryota</taxon>
        <taxon>Fungi</taxon>
        <taxon>Dikarya</taxon>
        <taxon>Basidiomycota</taxon>
        <taxon>Agaricomycotina</taxon>
        <taxon>Agaricomycetes</taxon>
        <taxon>Hymenochaetales</taxon>
        <taxon>Hymenochaetaceae</taxon>
        <taxon>Sanghuangporus</taxon>
    </lineage>
</organism>
<evidence type="ECO:0000256" key="10">
    <source>
        <dbReference type="PROSITE-ProRule" id="PRU00221"/>
    </source>
</evidence>
<dbReference type="Pfam" id="PF20168">
    <property type="entry name" value="PDS5"/>
    <property type="match status" value="1"/>
</dbReference>
<dbReference type="InterPro" id="IPR019775">
    <property type="entry name" value="WD40_repeat_CS"/>
</dbReference>
<dbReference type="Gene3D" id="2.30.30.30">
    <property type="match status" value="2"/>
</dbReference>
<evidence type="ECO:0000256" key="7">
    <source>
        <dbReference type="ARBA" id="ARBA00023242"/>
    </source>
</evidence>
<sequence length="1917" mass="214559">MTKHPYRLSQIAELTGHEDRVWCIAWNPVRPLLASCSGDKSVRVYHYKKSYRVDMDSSPSQIDDDDENVKFELQASVQTGHAKTVRCVAWAPSGKTFATASFDSNIAVWEQEGAGADGDDDGGMDVDGELNGNGGSGEWECASLLEGHETECKSVAYSSTGTLLASCSRDKTVWVWEVQPDSDFECMGVLMAHTQDVKCVAWHPNEEVKFILASGSYDDTIKLYVDDPDDDWYDFATLTGHTSTVWSLAFSPCGEYLASASDDRTVRIWRRVKGERWKWEEAFVLSGTGVHERSVYSVSWSKGLMMGTGNGQEESKGWLASAGGDGRINVWDIQKRADNSIHASLITMVENAHGVCDVNCISWCPREGFEDLLASAGDDWSRIECTATTGTAEDLQPDVVVRGTFDILKTTKAMAPPSTFERFVEVGRVILLNSGESKGKIAVIVEIIDHNRVRSYFYLYILNITLISHPFLYRSDLQHEPQLPQAIIDNPLAGVPRQAFRYRHMILTPLTVPKLPRSAGSGVVKKRLEAGKTLEKWSNSPWAKRVDAVKKRRALNDFGRFKVMVHKKQLRYKANVDLAKAKKAIHDRDSLITLDSSEFTPQSPPTFTASMVATTRKGSSSSPAKLKFSDKLVGKGLTTDALQKKLKKLASELAELDQDNVDTKSIAPVCKELISPSILLHKDKGVKAYAACCLADILRLFAPDAPYTGPELRDIFQFFFRQLSMGLKGSTEPYYNEYFHLLESLSTVKSVVLVCDIPQAEELMTQIFRDLFGLVRQNLAKNIEMFMSDILIALIDECQVLPTEVLECIMAQFMDKNTRMEQPAFRLAVEVCNATSDKLQRHVCQYFTDNIVNHAREEEFDEIARCHELIKRLNAACPALLHNVVPQLEEELRVDEAEIRTLATQVLSEMFADASDDLEKKYPSTWSLWLLRKNDKSLQVRLAFVEGCKGLLLHHKAELRQAIEEALHTKLLDPDEKVRAAVCKLYSQLDYETALHYVSEEQLRAVGDRVLDKKQIVRQEALVAIGKLFEVAYPQIESLDAAAIRHFAWIPHKVMQAVTANLEVKQVAVQVVAQYILPFPAKADEEVAWTDRLLVVLRYLEKSTLKTALSISNIKYTRPTPFEHYAQCCIENNGGIIDENEEVVKKQLNATVRAVSALYGDPQKAAEDLRTFAKLNEQRLYKLLKTCQDPHTDLKSLVKAYNEFIRRLEQASPAIFSTMRAFILQCSLWIVNTSSIPTLIKRLSQGVHAAEKARTTPEKLAEKLAGVTSQAASSSQMTIVMASNAAVLLTMISKCQPVLFRPHVSELVKATAEDKSERVVHLCLQALAAISRSEPALAPSDKRTLERLTRHVRGSRPKLAKYATRILAHTKDRDALCAETVEFITTNLPKADPDKLAAHIAVLVEMIRFAPDAFEQRSETVVEFLLKEVLMRPCLDDGATMEVDEDVDEWQDEDKLPPRALAKSLALKVCRHRCLVHANSESAADMASPVIKLLVTLLEKGGALTPESADGPTVKSRLRLQAATSLLHLATVEKFAEAIAPDFVLLALTIQDSCYNVRDSFLKKLMLLVNAGKLPARFNVIFFLTVHDPEEDIRTQARGFVHALIKRSRPDVRLSNWEVIFIRLLHVIAHHPDFGLEESQVLEMAKYIREYLSLVATADNISLLYHVAQKCKTIRDAESHVFSERLYATSELAQELIKRHTKVRQWSLPIYPGKVKLPSDIFRPLPSDGARSMILKTVYLPDEIVKKLDEFGSSHPRVSPGRASIANTDDRYLLCSVGKAKSGEKNDYEAESSDNSERIVKVRLYPPLTSPDLCLPEFSRRSKGTTRRRKHYSSDEEEGDDDDDDAISEDGDERQATSSPVRSAPAQSDSGSDGEENDEGEANDKDLGRGARSRAKARAQKKTRRRTKPKSASSTNE</sequence>
<evidence type="ECO:0000256" key="5">
    <source>
        <dbReference type="ARBA" id="ARBA00022737"/>
    </source>
</evidence>
<dbReference type="HAMAP" id="MF_03037">
    <property type="entry name" value="ciao1"/>
    <property type="match status" value="1"/>
</dbReference>
<feature type="region of interest" description="Disordered" evidence="11">
    <location>
        <begin position="1811"/>
        <end position="1917"/>
    </location>
</feature>
<feature type="repeat" description="WD" evidence="10">
    <location>
        <begin position="145"/>
        <end position="179"/>
    </location>
</feature>
<dbReference type="InterPro" id="IPR028608">
    <property type="entry name" value="CIAO1/Cia1"/>
</dbReference>
<dbReference type="GO" id="GO:0097361">
    <property type="term" value="C:cytosolic [4Fe-4S] assembly targeting complex"/>
    <property type="evidence" value="ECO:0007669"/>
    <property type="project" value="InterPro"/>
</dbReference>
<evidence type="ECO:0000256" key="4">
    <source>
        <dbReference type="ARBA" id="ARBA00022618"/>
    </source>
</evidence>
<dbReference type="PROSITE" id="PS50082">
    <property type="entry name" value="WD_REPEATS_2"/>
    <property type="match status" value="5"/>
</dbReference>
<feature type="repeat" description="WD" evidence="10">
    <location>
        <begin position="190"/>
        <end position="224"/>
    </location>
</feature>
<dbReference type="Pfam" id="PF00400">
    <property type="entry name" value="WD40"/>
    <property type="match status" value="5"/>
</dbReference>
<dbReference type="CDD" id="cd19953">
    <property type="entry name" value="PDS5"/>
    <property type="match status" value="1"/>
</dbReference>
<keyword evidence="3 10" id="KW-0853">WD repeat</keyword>
<dbReference type="InterPro" id="IPR008991">
    <property type="entry name" value="Translation_prot_SH3-like_sf"/>
</dbReference>
<keyword evidence="5" id="KW-0677">Repeat</keyword>
<dbReference type="GO" id="GO:0051301">
    <property type="term" value="P:cell division"/>
    <property type="evidence" value="ECO:0007669"/>
    <property type="project" value="UniProtKB-KW"/>
</dbReference>
<evidence type="ECO:0000313" key="13">
    <source>
        <dbReference type="EMBL" id="OCB90511.1"/>
    </source>
</evidence>
<dbReference type="Gene3D" id="1.25.10.10">
    <property type="entry name" value="Leucine-rich Repeat Variant"/>
    <property type="match status" value="1"/>
</dbReference>
<dbReference type="GO" id="GO:0003735">
    <property type="term" value="F:structural constituent of ribosome"/>
    <property type="evidence" value="ECO:0007669"/>
    <property type="project" value="InterPro"/>
</dbReference>
<feature type="compositionally biased region" description="Basic residues" evidence="11">
    <location>
        <begin position="1821"/>
        <end position="1831"/>
    </location>
</feature>
<keyword evidence="7" id="KW-0539">Nucleus</keyword>
<name>A0A9Q5NB22_SANBA</name>
<evidence type="ECO:0000256" key="2">
    <source>
        <dbReference type="ARBA" id="ARBA00006592"/>
    </source>
</evidence>
<comment type="similarity">
    <text evidence="2">Belongs to the eukaryotic ribosomal protein eL14 family.</text>
</comment>
<keyword evidence="4" id="KW-0132">Cell division</keyword>
<comment type="function">
    <text evidence="9">Essential component of the cytosolic iron-sulfur (Fe/S) protein assembly machinery. Required for the maturation of extramitochondrial Fe/S proteins.</text>
</comment>
<dbReference type="Proteomes" id="UP000757232">
    <property type="component" value="Unassembled WGS sequence"/>
</dbReference>
<proteinExistence type="inferred from homology"/>
<dbReference type="EMBL" id="LNZH02000127">
    <property type="protein sequence ID" value="OCB90511.1"/>
    <property type="molecule type" value="Genomic_DNA"/>
</dbReference>
<dbReference type="GO" id="GO:0006281">
    <property type="term" value="P:DNA repair"/>
    <property type="evidence" value="ECO:0007669"/>
    <property type="project" value="TreeGrafter"/>
</dbReference>
<dbReference type="InterPro" id="IPR039776">
    <property type="entry name" value="Pds5"/>
</dbReference>
<feature type="compositionally biased region" description="Acidic residues" evidence="11">
    <location>
        <begin position="1835"/>
        <end position="1852"/>
    </location>
</feature>
<reference evidence="13" key="1">
    <citation type="submission" date="2016-06" db="EMBL/GenBank/DDBJ databases">
        <title>Draft Genome sequence of the fungus Inonotus baumii.</title>
        <authorList>
            <person name="Zhu H."/>
            <person name="Lin W."/>
        </authorList>
    </citation>
    <scope>NUCLEOTIDE SEQUENCE</scope>
    <source>
        <strain evidence="13">821</strain>
    </source>
</reference>
<evidence type="ECO:0000256" key="8">
    <source>
        <dbReference type="ARBA" id="ARBA00023306"/>
    </source>
</evidence>
<dbReference type="SMART" id="SM00320">
    <property type="entry name" value="WD40"/>
    <property type="match status" value="7"/>
</dbReference>
<evidence type="ECO:0000256" key="6">
    <source>
        <dbReference type="ARBA" id="ARBA00022776"/>
    </source>
</evidence>